<keyword evidence="5" id="KW-0067">ATP-binding</keyword>
<dbReference type="Gene3D" id="1.10.8.60">
    <property type="match status" value="1"/>
</dbReference>
<keyword evidence="4" id="KW-0547">Nucleotide-binding</keyword>
<dbReference type="CDD" id="cd00009">
    <property type="entry name" value="AAA"/>
    <property type="match status" value="1"/>
</dbReference>
<dbReference type="InterPro" id="IPR010921">
    <property type="entry name" value="Trp_repressor/repl_initiator"/>
</dbReference>
<dbReference type="InterPro" id="IPR013159">
    <property type="entry name" value="DnaA_C"/>
</dbReference>
<dbReference type="FunFam" id="3.40.50.300:FF:000668">
    <property type="entry name" value="Chromosomal replication initiator protein DnaA"/>
    <property type="match status" value="1"/>
</dbReference>
<keyword evidence="7" id="KW-0238">DNA-binding</keyword>
<dbReference type="HAMAP" id="MF_00377">
    <property type="entry name" value="DnaA_bact"/>
    <property type="match status" value="1"/>
</dbReference>
<evidence type="ECO:0000256" key="6">
    <source>
        <dbReference type="ARBA" id="ARBA00023121"/>
    </source>
</evidence>
<dbReference type="FunFam" id="1.10.8.60:FF:000003">
    <property type="entry name" value="Chromosomal replication initiator protein DnaA"/>
    <property type="match status" value="1"/>
</dbReference>
<dbReference type="InterPro" id="IPR013317">
    <property type="entry name" value="DnaA_dom"/>
</dbReference>
<dbReference type="SUPFAM" id="SSF48295">
    <property type="entry name" value="TrpR-like"/>
    <property type="match status" value="1"/>
</dbReference>
<reference evidence="10" key="1">
    <citation type="submission" date="2018-05" db="EMBL/GenBank/DDBJ databases">
        <authorList>
            <person name="Lanie J.A."/>
            <person name="Ng W.-L."/>
            <person name="Kazmierczak K.M."/>
            <person name="Andrzejewski T.M."/>
            <person name="Davidsen T.M."/>
            <person name="Wayne K.J."/>
            <person name="Tettelin H."/>
            <person name="Glass J.I."/>
            <person name="Rusch D."/>
            <person name="Podicherti R."/>
            <person name="Tsui H.-C.T."/>
            <person name="Winkler M.E."/>
        </authorList>
    </citation>
    <scope>NUCLEOTIDE SEQUENCE</scope>
</reference>
<comment type="similarity">
    <text evidence="1">Belongs to the DnaA family.</text>
</comment>
<evidence type="ECO:0000256" key="7">
    <source>
        <dbReference type="ARBA" id="ARBA00023125"/>
    </source>
</evidence>
<evidence type="ECO:0000256" key="2">
    <source>
        <dbReference type="ARBA" id="ARBA00022490"/>
    </source>
</evidence>
<dbReference type="EMBL" id="UINC01005659">
    <property type="protein sequence ID" value="SVA22732.1"/>
    <property type="molecule type" value="Genomic_DNA"/>
</dbReference>
<dbReference type="GO" id="GO:0003688">
    <property type="term" value="F:DNA replication origin binding"/>
    <property type="evidence" value="ECO:0007669"/>
    <property type="project" value="InterPro"/>
</dbReference>
<evidence type="ECO:0008006" key="11">
    <source>
        <dbReference type="Google" id="ProtNLM"/>
    </source>
</evidence>
<evidence type="ECO:0000256" key="3">
    <source>
        <dbReference type="ARBA" id="ARBA00022705"/>
    </source>
</evidence>
<dbReference type="Pfam" id="PF00308">
    <property type="entry name" value="Bac_DnaA"/>
    <property type="match status" value="1"/>
</dbReference>
<organism evidence="10">
    <name type="scientific">marine metagenome</name>
    <dbReference type="NCBI Taxonomy" id="408172"/>
    <lineage>
        <taxon>unclassified sequences</taxon>
        <taxon>metagenomes</taxon>
        <taxon>ecological metagenomes</taxon>
    </lineage>
</organism>
<feature type="domain" description="Chromosomal replication initiator DnaA C-terminal" evidence="9">
    <location>
        <begin position="299"/>
        <end position="368"/>
    </location>
</feature>
<keyword evidence="3" id="KW-0235">DNA replication</keyword>
<dbReference type="Pfam" id="PF08299">
    <property type="entry name" value="Bac_DnaA_C"/>
    <property type="match status" value="1"/>
</dbReference>
<dbReference type="PROSITE" id="PS01008">
    <property type="entry name" value="DNAA"/>
    <property type="match status" value="1"/>
</dbReference>
<dbReference type="GO" id="GO:0006270">
    <property type="term" value="P:DNA replication initiation"/>
    <property type="evidence" value="ECO:0007669"/>
    <property type="project" value="InterPro"/>
</dbReference>
<evidence type="ECO:0000259" key="9">
    <source>
        <dbReference type="SMART" id="SM00760"/>
    </source>
</evidence>
<evidence type="ECO:0000256" key="1">
    <source>
        <dbReference type="ARBA" id="ARBA00006583"/>
    </source>
</evidence>
<dbReference type="AlphaFoldDB" id="A0A381U3B7"/>
<dbReference type="SMART" id="SM00382">
    <property type="entry name" value="AAA"/>
    <property type="match status" value="1"/>
</dbReference>
<evidence type="ECO:0000256" key="4">
    <source>
        <dbReference type="ARBA" id="ARBA00022741"/>
    </source>
</evidence>
<dbReference type="SMART" id="SM00760">
    <property type="entry name" value="Bac_DnaA_C"/>
    <property type="match status" value="1"/>
</dbReference>
<dbReference type="InterPro" id="IPR001957">
    <property type="entry name" value="Chromosome_initiator_DnaA"/>
</dbReference>
<dbReference type="SUPFAM" id="SSF52540">
    <property type="entry name" value="P-loop containing nucleoside triphosphate hydrolases"/>
    <property type="match status" value="1"/>
</dbReference>
<dbReference type="NCBIfam" id="TIGR00362">
    <property type="entry name" value="DnaA"/>
    <property type="match status" value="1"/>
</dbReference>
<dbReference type="InterPro" id="IPR003593">
    <property type="entry name" value="AAA+_ATPase"/>
</dbReference>
<evidence type="ECO:0000256" key="5">
    <source>
        <dbReference type="ARBA" id="ARBA00022840"/>
    </source>
</evidence>
<gene>
    <name evidence="10" type="ORF">METZ01_LOCUS75586</name>
</gene>
<dbReference type="PRINTS" id="PR00051">
    <property type="entry name" value="DNAA"/>
</dbReference>
<keyword evidence="2" id="KW-0963">Cytoplasm</keyword>
<dbReference type="Gene3D" id="3.40.50.300">
    <property type="entry name" value="P-loop containing nucleotide triphosphate hydrolases"/>
    <property type="match status" value="1"/>
</dbReference>
<dbReference type="GO" id="GO:0006275">
    <property type="term" value="P:regulation of DNA replication"/>
    <property type="evidence" value="ECO:0007669"/>
    <property type="project" value="InterPro"/>
</dbReference>
<name>A0A381U3B7_9ZZZZ</name>
<dbReference type="PANTHER" id="PTHR30050">
    <property type="entry name" value="CHROMOSOMAL REPLICATION INITIATOR PROTEIN DNAA"/>
    <property type="match status" value="1"/>
</dbReference>
<proteinExistence type="inferred from homology"/>
<dbReference type="InterPro" id="IPR018312">
    <property type="entry name" value="Chromosome_initiator_DnaA_CS"/>
</dbReference>
<evidence type="ECO:0000313" key="10">
    <source>
        <dbReference type="EMBL" id="SVA22732.1"/>
    </source>
</evidence>
<dbReference type="GO" id="GO:0005886">
    <property type="term" value="C:plasma membrane"/>
    <property type="evidence" value="ECO:0007669"/>
    <property type="project" value="TreeGrafter"/>
</dbReference>
<protein>
    <recommendedName>
        <fullName evidence="11">Chromosomal replication initiator protein DnaA</fullName>
    </recommendedName>
</protein>
<dbReference type="GO" id="GO:0008289">
    <property type="term" value="F:lipid binding"/>
    <property type="evidence" value="ECO:0007669"/>
    <property type="project" value="UniProtKB-KW"/>
</dbReference>
<keyword evidence="6" id="KW-0446">Lipid-binding</keyword>
<feature type="domain" description="AAA+ ATPase" evidence="8">
    <location>
        <begin position="87"/>
        <end position="223"/>
    </location>
</feature>
<dbReference type="GO" id="GO:0005524">
    <property type="term" value="F:ATP binding"/>
    <property type="evidence" value="ECO:0007669"/>
    <property type="project" value="UniProtKB-KW"/>
</dbReference>
<dbReference type="Gene3D" id="1.10.1750.10">
    <property type="match status" value="1"/>
</dbReference>
<dbReference type="InterPro" id="IPR020591">
    <property type="entry name" value="Chromosome_initiator_DnaA-like"/>
</dbReference>
<evidence type="ECO:0000259" key="8">
    <source>
        <dbReference type="SMART" id="SM00382"/>
    </source>
</evidence>
<dbReference type="PANTHER" id="PTHR30050:SF2">
    <property type="entry name" value="CHROMOSOMAL REPLICATION INITIATOR PROTEIN DNAA"/>
    <property type="match status" value="1"/>
</dbReference>
<dbReference type="CDD" id="cd06571">
    <property type="entry name" value="Bac_DnaA_C"/>
    <property type="match status" value="1"/>
</dbReference>
<dbReference type="InterPro" id="IPR027417">
    <property type="entry name" value="P-loop_NTPase"/>
</dbReference>
<sequence length="391" mass="43996">MLSKLKTATGKDLKVRYSVVVGEEADNGESVKKPKMFTDLRRDARQDYDSGSRLNKRYTFDSFVEGSNNQLAKAASVSVADSPGQTSFNPLVIYGGVGLGKTHLLQAIGNKVLQRSPTPRVHYTTSEKFTIDFISAIQNNNSSTFSERHRNVETLLVDDIQFFQKKEQTQEQFFHTFNDLYQRGKQVVLTTDRHPSELYGLKDRLLSRFQSGLIVDIQAPNLETRIAILQKKAEEDKLEIPYEITELIATNIRGNIREMEGALIKLLAYSSLSHSDITMPLAKRALRETLGRSGTKTVSIDDVIQSVSEAMDVPEKKLIGRGRKMEVAGARQVAMYLSREIVGTSLENIGLHFGGRDHSTVIHACRAVKEKMKEKSDLRRRVDGIRSQLEF</sequence>
<accession>A0A381U3B7</accession>